<organism evidence="2">
    <name type="scientific">Arundo donax</name>
    <name type="common">Giant reed</name>
    <name type="synonym">Donax arundinaceus</name>
    <dbReference type="NCBI Taxonomy" id="35708"/>
    <lineage>
        <taxon>Eukaryota</taxon>
        <taxon>Viridiplantae</taxon>
        <taxon>Streptophyta</taxon>
        <taxon>Embryophyta</taxon>
        <taxon>Tracheophyta</taxon>
        <taxon>Spermatophyta</taxon>
        <taxon>Magnoliopsida</taxon>
        <taxon>Liliopsida</taxon>
        <taxon>Poales</taxon>
        <taxon>Poaceae</taxon>
        <taxon>PACMAD clade</taxon>
        <taxon>Arundinoideae</taxon>
        <taxon>Arundineae</taxon>
        <taxon>Arundo</taxon>
    </lineage>
</organism>
<dbReference type="EMBL" id="GBRH01276218">
    <property type="protein sequence ID" value="JAD21677.1"/>
    <property type="molecule type" value="Transcribed_RNA"/>
</dbReference>
<evidence type="ECO:0000256" key="1">
    <source>
        <dbReference type="SAM" id="MobiDB-lite"/>
    </source>
</evidence>
<feature type="region of interest" description="Disordered" evidence="1">
    <location>
        <begin position="1"/>
        <end position="21"/>
    </location>
</feature>
<dbReference type="AlphaFoldDB" id="A0A0A8YEU3"/>
<reference evidence="2" key="1">
    <citation type="submission" date="2014-09" db="EMBL/GenBank/DDBJ databases">
        <authorList>
            <person name="Magalhaes I.L.F."/>
            <person name="Oliveira U."/>
            <person name="Santos F.R."/>
            <person name="Vidigal T.H.D.A."/>
            <person name="Brescovit A.D."/>
            <person name="Santos A.J."/>
        </authorList>
    </citation>
    <scope>NUCLEOTIDE SEQUENCE</scope>
    <source>
        <tissue evidence="2">Shoot tissue taken approximately 20 cm above the soil surface</tissue>
    </source>
</reference>
<name>A0A0A8YEU3_ARUDO</name>
<proteinExistence type="predicted"/>
<sequence>MLEGKQLRRAGGGSVAGGVRR</sequence>
<protein>
    <submittedName>
        <fullName evidence="2">Uncharacterized protein</fullName>
    </submittedName>
</protein>
<reference evidence="2" key="2">
    <citation type="journal article" date="2015" name="Data Brief">
        <title>Shoot transcriptome of the giant reed, Arundo donax.</title>
        <authorList>
            <person name="Barrero R.A."/>
            <person name="Guerrero F.D."/>
            <person name="Moolhuijzen P."/>
            <person name="Goolsby J.A."/>
            <person name="Tidwell J."/>
            <person name="Bellgard S.E."/>
            <person name="Bellgard M.I."/>
        </authorList>
    </citation>
    <scope>NUCLEOTIDE SEQUENCE</scope>
    <source>
        <tissue evidence="2">Shoot tissue taken approximately 20 cm above the soil surface</tissue>
    </source>
</reference>
<evidence type="ECO:0000313" key="2">
    <source>
        <dbReference type="EMBL" id="JAD21677.1"/>
    </source>
</evidence>
<feature type="compositionally biased region" description="Gly residues" evidence="1">
    <location>
        <begin position="10"/>
        <end position="21"/>
    </location>
</feature>
<accession>A0A0A8YEU3</accession>